<feature type="coiled-coil region" evidence="1">
    <location>
        <begin position="167"/>
        <end position="201"/>
    </location>
</feature>
<dbReference type="PANTHER" id="PTHR14604:SF3">
    <property type="entry name" value="SPERM-ASSOCIATED ANTIGEN 16 PROTEIN"/>
    <property type="match status" value="1"/>
</dbReference>
<feature type="region of interest" description="Disordered" evidence="2">
    <location>
        <begin position="293"/>
        <end position="335"/>
    </location>
</feature>
<dbReference type="PANTHER" id="PTHR14604">
    <property type="entry name" value="WD40 REPEAT PF20"/>
    <property type="match status" value="1"/>
</dbReference>
<keyword evidence="1" id="KW-0175">Coiled coil</keyword>
<dbReference type="AlphaFoldDB" id="A0A8J6GUN3"/>
<feature type="compositionally biased region" description="Basic and acidic residues" evidence="2">
    <location>
        <begin position="304"/>
        <end position="314"/>
    </location>
</feature>
<proteinExistence type="predicted"/>
<organism evidence="3 4">
    <name type="scientific">Microtus ochrogaster</name>
    <name type="common">Prairie vole</name>
    <dbReference type="NCBI Taxonomy" id="79684"/>
    <lineage>
        <taxon>Eukaryota</taxon>
        <taxon>Metazoa</taxon>
        <taxon>Chordata</taxon>
        <taxon>Craniata</taxon>
        <taxon>Vertebrata</taxon>
        <taxon>Euteleostomi</taxon>
        <taxon>Mammalia</taxon>
        <taxon>Eutheria</taxon>
        <taxon>Euarchontoglires</taxon>
        <taxon>Glires</taxon>
        <taxon>Rodentia</taxon>
        <taxon>Myomorpha</taxon>
        <taxon>Muroidea</taxon>
        <taxon>Cricetidae</taxon>
        <taxon>Arvicolinae</taxon>
        <taxon>Microtus</taxon>
    </lineage>
</organism>
<reference evidence="3" key="1">
    <citation type="submission" date="2020-03" db="EMBL/GenBank/DDBJ databases">
        <title>Studies in the Genomics of Life Span.</title>
        <authorList>
            <person name="Glass D."/>
        </authorList>
    </citation>
    <scope>NUCLEOTIDE SEQUENCE</scope>
    <source>
        <strain evidence="3">LTLLF</strain>
        <tissue evidence="3">Muscle</tissue>
    </source>
</reference>
<evidence type="ECO:0000256" key="1">
    <source>
        <dbReference type="SAM" id="Coils"/>
    </source>
</evidence>
<accession>A0A8J6GUN3</accession>
<gene>
    <name evidence="3" type="ORF">LTLLF_124185</name>
</gene>
<evidence type="ECO:0000256" key="2">
    <source>
        <dbReference type="SAM" id="MobiDB-lite"/>
    </source>
</evidence>
<name>A0A8J6GUN3_MICOH</name>
<protein>
    <submittedName>
        <fullName evidence="3">Sperm-associated antigen 16 protein</fullName>
    </submittedName>
</protein>
<dbReference type="EMBL" id="JAATJU010019068">
    <property type="protein sequence ID" value="KAH0516827.1"/>
    <property type="molecule type" value="Genomic_DNA"/>
</dbReference>
<evidence type="ECO:0000313" key="4">
    <source>
        <dbReference type="Proteomes" id="UP000710432"/>
    </source>
</evidence>
<sequence length="366" mass="41529">MAAPPGVPPMRVLEEALGIGLSPTGDAAEAVAAEGAYYLERILLVLSGPAQCPWDTLEESLSPLCVVAPTEIPDDNFSIPEGEEDLAKAIHIVQEQATDVQILEQKTVLPSRHVVHEAIEDFVCNFLIKMEMTRTLECFQAEWYELIQKGETDLRALGNVPDVYSQVMLLESENKNLKKDLKRVKQAAERAREDLLKTQKERDFHRMHHKRIVQEKNKLIADLKGLKLHYASYEPTIRVLHEKHHVLLKEKMLTSLERDRAVGKISGLQATLKNIDIRHIQVPIIKVGHSCEKENKSEGPTQKCLREAREENGPKTKMKNGKKDSEFPTDMQPDPNLSACKENLCPAKFDYKLNNIFRLHELPVSW</sequence>
<dbReference type="GO" id="GO:0035082">
    <property type="term" value="P:axoneme assembly"/>
    <property type="evidence" value="ECO:0007669"/>
    <property type="project" value="TreeGrafter"/>
</dbReference>
<dbReference type="InterPro" id="IPR050995">
    <property type="entry name" value="WD-F-box_domain-protein"/>
</dbReference>
<dbReference type="GO" id="GO:1990716">
    <property type="term" value="C:axonemal central apparatus"/>
    <property type="evidence" value="ECO:0007669"/>
    <property type="project" value="TreeGrafter"/>
</dbReference>
<evidence type="ECO:0000313" key="3">
    <source>
        <dbReference type="EMBL" id="KAH0516827.1"/>
    </source>
</evidence>
<dbReference type="Proteomes" id="UP000710432">
    <property type="component" value="Unassembled WGS sequence"/>
</dbReference>
<comment type="caution">
    <text evidence="3">The sequence shown here is derived from an EMBL/GenBank/DDBJ whole genome shotgun (WGS) entry which is preliminary data.</text>
</comment>